<accession>X1G3K1</accession>
<comment type="caution">
    <text evidence="1">The sequence shown here is derived from an EMBL/GenBank/DDBJ whole genome shotgun (WGS) entry which is preliminary data.</text>
</comment>
<sequence>TQIAKGAADPGEFLSGIEAMTRELVQTHAAALDGKKDLFREEKPSVGKCPRCGSPVHEGKKNYYCSNKECAFVMWKNDRFFEERKTAFSAKIAAALLKSG</sequence>
<proteinExistence type="predicted"/>
<reference evidence="1" key="1">
    <citation type="journal article" date="2014" name="Front. Microbiol.">
        <title>High frequency of phylogenetically diverse reductive dehalogenase-homologous genes in deep subseafloor sedimentary metagenomes.</title>
        <authorList>
            <person name="Kawai M."/>
            <person name="Futagami T."/>
            <person name="Toyoda A."/>
            <person name="Takaki Y."/>
            <person name="Nishi S."/>
            <person name="Hori S."/>
            <person name="Arai W."/>
            <person name="Tsubouchi T."/>
            <person name="Morono Y."/>
            <person name="Uchiyama I."/>
            <person name="Ito T."/>
            <person name="Fujiyama A."/>
            <person name="Inagaki F."/>
            <person name="Takami H."/>
        </authorList>
    </citation>
    <scope>NUCLEOTIDE SEQUENCE</scope>
    <source>
        <strain evidence="1">Expedition CK06-06</strain>
    </source>
</reference>
<protein>
    <recommendedName>
        <fullName evidence="2">DNA topoisomerase type IA zn finger domain-containing protein</fullName>
    </recommendedName>
</protein>
<evidence type="ECO:0008006" key="2">
    <source>
        <dbReference type="Google" id="ProtNLM"/>
    </source>
</evidence>
<dbReference type="EMBL" id="BARU01015435">
    <property type="protein sequence ID" value="GAH51837.1"/>
    <property type="molecule type" value="Genomic_DNA"/>
</dbReference>
<feature type="non-terminal residue" evidence="1">
    <location>
        <position position="100"/>
    </location>
</feature>
<name>X1G3K1_9ZZZZ</name>
<organism evidence="1">
    <name type="scientific">marine sediment metagenome</name>
    <dbReference type="NCBI Taxonomy" id="412755"/>
    <lineage>
        <taxon>unclassified sequences</taxon>
        <taxon>metagenomes</taxon>
        <taxon>ecological metagenomes</taxon>
    </lineage>
</organism>
<feature type="non-terminal residue" evidence="1">
    <location>
        <position position="1"/>
    </location>
</feature>
<evidence type="ECO:0000313" key="1">
    <source>
        <dbReference type="EMBL" id="GAH51837.1"/>
    </source>
</evidence>
<gene>
    <name evidence="1" type="ORF">S03H2_26538</name>
</gene>
<dbReference type="AlphaFoldDB" id="X1G3K1"/>